<reference evidence="2" key="1">
    <citation type="submission" date="2020-03" db="EMBL/GenBank/DDBJ databases">
        <title>Castanea mollissima Vanexum genome sequencing.</title>
        <authorList>
            <person name="Staton M."/>
        </authorList>
    </citation>
    <scope>NUCLEOTIDE SEQUENCE</scope>
    <source>
        <tissue evidence="2">Leaf</tissue>
    </source>
</reference>
<evidence type="ECO:0000313" key="2">
    <source>
        <dbReference type="EMBL" id="KAF3943798.1"/>
    </source>
</evidence>
<keyword evidence="3" id="KW-1185">Reference proteome</keyword>
<gene>
    <name evidence="2" type="ORF">CMV_029673</name>
</gene>
<dbReference type="EMBL" id="JRKL02012772">
    <property type="protein sequence ID" value="KAF3943798.1"/>
    <property type="molecule type" value="Genomic_DNA"/>
</dbReference>
<feature type="region of interest" description="Disordered" evidence="1">
    <location>
        <begin position="22"/>
        <end position="43"/>
    </location>
</feature>
<feature type="compositionally biased region" description="Polar residues" evidence="1">
    <location>
        <begin position="406"/>
        <end position="430"/>
    </location>
</feature>
<name>A0A8J4UZN2_9ROSI</name>
<evidence type="ECO:0000313" key="3">
    <source>
        <dbReference type="Proteomes" id="UP000737018"/>
    </source>
</evidence>
<feature type="compositionally biased region" description="Polar residues" evidence="1">
    <location>
        <begin position="295"/>
        <end position="304"/>
    </location>
</feature>
<dbReference type="InterPro" id="IPR039300">
    <property type="entry name" value="JASON"/>
</dbReference>
<comment type="caution">
    <text evidence="2">The sequence shown here is derived from an EMBL/GenBank/DDBJ whole genome shotgun (WGS) entry which is preliminary data.</text>
</comment>
<feature type="region of interest" description="Disordered" evidence="1">
    <location>
        <begin position="148"/>
        <end position="170"/>
    </location>
</feature>
<dbReference type="Proteomes" id="UP000737018">
    <property type="component" value="Unassembled WGS sequence"/>
</dbReference>
<dbReference type="AlphaFoldDB" id="A0A8J4UZN2"/>
<dbReference type="GO" id="GO:0007142">
    <property type="term" value="P:male meiosis II"/>
    <property type="evidence" value="ECO:0007669"/>
    <property type="project" value="InterPro"/>
</dbReference>
<feature type="region of interest" description="Disordered" evidence="1">
    <location>
        <begin position="282"/>
        <end position="308"/>
    </location>
</feature>
<protein>
    <submittedName>
        <fullName evidence="2">Uncharacterized protein</fullName>
    </submittedName>
</protein>
<dbReference type="PANTHER" id="PTHR33318">
    <property type="entry name" value="ASPARTYL/GLUTAMYL-TRNA(ASN/GLN) AMIDOTRANSFERASE SUBUNIT"/>
    <property type="match status" value="1"/>
</dbReference>
<evidence type="ECO:0000256" key="1">
    <source>
        <dbReference type="SAM" id="MobiDB-lite"/>
    </source>
</evidence>
<sequence>MVCFLACFGTCKRQKHRNLASLTPSTDQSTHGVATEPQKQDDIEEPISLISESKVPLEEPTNCGERKKVTFDLNVKTCEKLCTKEVINTLVESNEKKEGEKKEEKAAELKSKSFSDLIAADILPYPTNYRYQNCPDCEDEDLVKSDFADDEKDEGGDNQTSVQEESSESLFSLSIDSRKYVSANETGEKEVNSPMPVHASSDKELKTIGLSPIARDRSQYVHSVLNPIENLTQWKTVQATALTPIKNLENESINLEPYFNIATSPEKENINLEPHFNIATSPENENINLEPHFNRGTSPEPSFKQSKRNLKPKFKDLKSAEHEVAVDTSLSSWLVESETTPKSSNSTNSVRNASSEKLNSPRSHEDRPILGALTIEELRQYSASASPRRSRSRSPDDTPIIGTVGSYWSHTGQTMDSGSGSSGRGFTNTGSKKREDERMKWNSIPFEERLERVLERGTAEV</sequence>
<dbReference type="OrthoDB" id="1925835at2759"/>
<organism evidence="2 3">
    <name type="scientific">Castanea mollissima</name>
    <name type="common">Chinese chestnut</name>
    <dbReference type="NCBI Taxonomy" id="60419"/>
    <lineage>
        <taxon>Eukaryota</taxon>
        <taxon>Viridiplantae</taxon>
        <taxon>Streptophyta</taxon>
        <taxon>Embryophyta</taxon>
        <taxon>Tracheophyta</taxon>
        <taxon>Spermatophyta</taxon>
        <taxon>Magnoliopsida</taxon>
        <taxon>eudicotyledons</taxon>
        <taxon>Gunneridae</taxon>
        <taxon>Pentapetalae</taxon>
        <taxon>rosids</taxon>
        <taxon>fabids</taxon>
        <taxon>Fagales</taxon>
        <taxon>Fagaceae</taxon>
        <taxon>Castanea</taxon>
    </lineage>
</organism>
<accession>A0A8J4UZN2</accession>
<dbReference type="PANTHER" id="PTHR33318:SF22">
    <property type="entry name" value="SUPPRESSOR PROTEIN SRP40-LIKE ISOFORM X1"/>
    <property type="match status" value="1"/>
</dbReference>
<feature type="compositionally biased region" description="Polar residues" evidence="1">
    <location>
        <begin position="328"/>
        <end position="361"/>
    </location>
</feature>
<feature type="compositionally biased region" description="Polar residues" evidence="1">
    <location>
        <begin position="22"/>
        <end position="32"/>
    </location>
</feature>
<feature type="region of interest" description="Disordered" evidence="1">
    <location>
        <begin position="328"/>
        <end position="440"/>
    </location>
</feature>
<proteinExistence type="predicted"/>